<dbReference type="AlphaFoldDB" id="L5KAD7"/>
<protein>
    <submittedName>
        <fullName evidence="2">Uncharacterized protein</fullName>
    </submittedName>
</protein>
<accession>L5KAD7</accession>
<evidence type="ECO:0000313" key="3">
    <source>
        <dbReference type="Proteomes" id="UP000010552"/>
    </source>
</evidence>
<dbReference type="Proteomes" id="UP000010552">
    <property type="component" value="Unassembled WGS sequence"/>
</dbReference>
<evidence type="ECO:0000313" key="2">
    <source>
        <dbReference type="EMBL" id="ELK07736.1"/>
    </source>
</evidence>
<gene>
    <name evidence="2" type="ORF">PAL_GLEAN10022106</name>
</gene>
<evidence type="ECO:0000256" key="1">
    <source>
        <dbReference type="SAM" id="MobiDB-lite"/>
    </source>
</evidence>
<name>L5KAD7_PTEAL</name>
<proteinExistence type="predicted"/>
<reference evidence="3" key="1">
    <citation type="journal article" date="2013" name="Science">
        <title>Comparative analysis of bat genomes provides insight into the evolution of flight and immunity.</title>
        <authorList>
            <person name="Zhang G."/>
            <person name="Cowled C."/>
            <person name="Shi Z."/>
            <person name="Huang Z."/>
            <person name="Bishop-Lilly K.A."/>
            <person name="Fang X."/>
            <person name="Wynne J.W."/>
            <person name="Xiong Z."/>
            <person name="Baker M.L."/>
            <person name="Zhao W."/>
            <person name="Tachedjian M."/>
            <person name="Zhu Y."/>
            <person name="Zhou P."/>
            <person name="Jiang X."/>
            <person name="Ng J."/>
            <person name="Yang L."/>
            <person name="Wu L."/>
            <person name="Xiao J."/>
            <person name="Feng Y."/>
            <person name="Chen Y."/>
            <person name="Sun X."/>
            <person name="Zhang Y."/>
            <person name="Marsh G.A."/>
            <person name="Crameri G."/>
            <person name="Broder C.C."/>
            <person name="Frey K.G."/>
            <person name="Wang L.F."/>
            <person name="Wang J."/>
        </authorList>
    </citation>
    <scope>NUCLEOTIDE SEQUENCE [LARGE SCALE GENOMIC DNA]</scope>
</reference>
<organism evidence="2 3">
    <name type="scientific">Pteropus alecto</name>
    <name type="common">Black flying fox</name>
    <dbReference type="NCBI Taxonomy" id="9402"/>
    <lineage>
        <taxon>Eukaryota</taxon>
        <taxon>Metazoa</taxon>
        <taxon>Chordata</taxon>
        <taxon>Craniata</taxon>
        <taxon>Vertebrata</taxon>
        <taxon>Euteleostomi</taxon>
        <taxon>Mammalia</taxon>
        <taxon>Eutheria</taxon>
        <taxon>Laurasiatheria</taxon>
        <taxon>Chiroptera</taxon>
        <taxon>Yinpterochiroptera</taxon>
        <taxon>Pteropodoidea</taxon>
        <taxon>Pteropodidae</taxon>
        <taxon>Pteropodinae</taxon>
        <taxon>Pteropus</taxon>
    </lineage>
</organism>
<keyword evidence="3" id="KW-1185">Reference proteome</keyword>
<feature type="region of interest" description="Disordered" evidence="1">
    <location>
        <begin position="1"/>
        <end position="56"/>
    </location>
</feature>
<dbReference type="InParanoid" id="L5KAD7"/>
<dbReference type="EMBL" id="KB030947">
    <property type="protein sequence ID" value="ELK07736.1"/>
    <property type="molecule type" value="Genomic_DNA"/>
</dbReference>
<sequence>MKLTTPPCSPQAWPAVRIHSPAPTSGHELAALVPGFHAPPRRPGREPSLGSVGLLPMDRGLEPGRAASCAPAKALCPALPGALTGAGISRKEAAPNL</sequence>